<organism evidence="1 2">
    <name type="scientific">Hymenobacter negativus</name>
    <dbReference type="NCBI Taxonomy" id="2795026"/>
    <lineage>
        <taxon>Bacteria</taxon>
        <taxon>Pseudomonadati</taxon>
        <taxon>Bacteroidota</taxon>
        <taxon>Cytophagia</taxon>
        <taxon>Cytophagales</taxon>
        <taxon>Hymenobacteraceae</taxon>
        <taxon>Hymenobacter</taxon>
    </lineage>
</organism>
<sequence length="141" mass="15944">MLLSSLPDTDGSRCILTFDEPNGWLRATWRGFVDMEEAMRGADNYLRQLEGLRCPYLLNDNVALRGPWFDSIDWLEQVWVPQAVSMGLRYVAHVVQADSLSDTITVNFQGPVAGGLELQIFQQVPEAEAWLRICQQRTVSA</sequence>
<evidence type="ECO:0000313" key="2">
    <source>
        <dbReference type="Proteomes" id="UP000664369"/>
    </source>
</evidence>
<evidence type="ECO:0000313" key="1">
    <source>
        <dbReference type="EMBL" id="MBO2008961.1"/>
    </source>
</evidence>
<name>A0ABS3QCV1_9BACT</name>
<dbReference type="Proteomes" id="UP000664369">
    <property type="component" value="Unassembled WGS sequence"/>
</dbReference>
<protein>
    <recommendedName>
        <fullName evidence="3">STAS/SEC14 domain-containing protein</fullName>
    </recommendedName>
</protein>
<dbReference type="RefSeq" id="WP_208174590.1">
    <property type="nucleotide sequence ID" value="NZ_JAGETZ010000003.1"/>
</dbReference>
<comment type="caution">
    <text evidence="1">The sequence shown here is derived from an EMBL/GenBank/DDBJ whole genome shotgun (WGS) entry which is preliminary data.</text>
</comment>
<accession>A0ABS3QCV1</accession>
<dbReference type="EMBL" id="JAGETZ010000003">
    <property type="protein sequence ID" value="MBO2008961.1"/>
    <property type="molecule type" value="Genomic_DNA"/>
</dbReference>
<keyword evidence="2" id="KW-1185">Reference proteome</keyword>
<reference evidence="1 2" key="1">
    <citation type="submission" date="2021-03" db="EMBL/GenBank/DDBJ databases">
        <authorList>
            <person name="Kim M.K."/>
        </authorList>
    </citation>
    <scope>NUCLEOTIDE SEQUENCE [LARGE SCALE GENOMIC DNA]</scope>
    <source>
        <strain evidence="1 2">BT442</strain>
    </source>
</reference>
<gene>
    <name evidence="1" type="ORF">J4E00_07845</name>
</gene>
<proteinExistence type="predicted"/>
<evidence type="ECO:0008006" key="3">
    <source>
        <dbReference type="Google" id="ProtNLM"/>
    </source>
</evidence>